<dbReference type="NCBIfam" id="TIGR01066">
    <property type="entry name" value="rplM_bact"/>
    <property type="match status" value="1"/>
</dbReference>
<dbReference type="SUPFAM" id="SSF55120">
    <property type="entry name" value="Pseudouridine synthase"/>
    <property type="match status" value="1"/>
</dbReference>
<dbReference type="Pfam" id="PF00572">
    <property type="entry name" value="Ribosomal_L13"/>
    <property type="match status" value="1"/>
</dbReference>
<evidence type="ECO:0000256" key="7">
    <source>
        <dbReference type="RuleBase" id="RU003792"/>
    </source>
</evidence>
<dbReference type="CDD" id="cd00392">
    <property type="entry name" value="Ribosomal_L13"/>
    <property type="match status" value="1"/>
</dbReference>
<dbReference type="GO" id="GO:0003735">
    <property type="term" value="F:structural constituent of ribosome"/>
    <property type="evidence" value="ECO:0007669"/>
    <property type="project" value="InterPro"/>
</dbReference>
<evidence type="ECO:0000313" key="11">
    <source>
        <dbReference type="Proteomes" id="UP001174909"/>
    </source>
</evidence>
<dbReference type="InterPro" id="IPR005823">
    <property type="entry name" value="Ribosomal_uL13_bac-type"/>
</dbReference>
<keyword evidence="6 8" id="KW-0687">Ribonucleoprotein</keyword>
<dbReference type="Gene3D" id="3.30.70.580">
    <property type="entry name" value="Pseudouridine synthase I, catalytic domain, N-terminal subdomain"/>
    <property type="match status" value="1"/>
</dbReference>
<dbReference type="GO" id="GO:0031119">
    <property type="term" value="P:tRNA pseudouridine synthesis"/>
    <property type="evidence" value="ECO:0007669"/>
    <property type="project" value="TreeGrafter"/>
</dbReference>
<evidence type="ECO:0000313" key="10">
    <source>
        <dbReference type="EMBL" id="CAI8011034.1"/>
    </source>
</evidence>
<dbReference type="EMBL" id="CASHTH010001076">
    <property type="protein sequence ID" value="CAI8011034.1"/>
    <property type="molecule type" value="Genomic_DNA"/>
</dbReference>
<dbReference type="InterPro" id="IPR020095">
    <property type="entry name" value="PsdUridine_synth_TruA_C"/>
</dbReference>
<sequence length="386" mass="43373">MALVVEYDGTDYAGFQWQSSAPTIQSELEKAIGKLTGETVRVGGASRTDAGAHSRGQVVHFDTTSIYDPSVFQSALNHYLPPAVRIQTVAQVPNEFNARRSAARRSYRYSISNRPTKSPLLRRTHHWVREPLDTRAIRLACTSLLGIRDFRQIVTTHPKDQSAVRWVYKWDMIADTADPDGVYIDCEANGFLRHQIRKINAVLVEIGKGRQPIHAMADALAGRFSSNRQIPTLPAHGLCLMSVHYPEFDQMLKTGELPDNWRVIDATGISLGRLARQVAIALLGKDRPTYTPHVISGDHVVVINADNLRVTGRKLTQKMYYRHSGYVGNLKTFMLRDMMAEHPDRVVRLAVKGMLPSTKQGRHLLRRLRVYAGDQHPHEAQVGTET</sequence>
<dbReference type="Gene3D" id="3.30.70.660">
    <property type="entry name" value="Pseudouridine synthase I, catalytic domain, C-terminal subdomain"/>
    <property type="match status" value="1"/>
</dbReference>
<dbReference type="Gene3D" id="3.90.1180.10">
    <property type="entry name" value="Ribosomal protein L13"/>
    <property type="match status" value="1"/>
</dbReference>
<dbReference type="NCBIfam" id="TIGR00071">
    <property type="entry name" value="hisT_truA"/>
    <property type="match status" value="1"/>
</dbReference>
<proteinExistence type="inferred from homology"/>
<dbReference type="GO" id="GO:1990904">
    <property type="term" value="C:ribonucleoprotein complex"/>
    <property type="evidence" value="ECO:0007669"/>
    <property type="project" value="UniProtKB-KW"/>
</dbReference>
<evidence type="ECO:0000256" key="4">
    <source>
        <dbReference type="ARBA" id="ARBA00022980"/>
    </source>
</evidence>
<dbReference type="HAMAP" id="MF_00171">
    <property type="entry name" value="TruA"/>
    <property type="match status" value="1"/>
</dbReference>
<dbReference type="SUPFAM" id="SSF52161">
    <property type="entry name" value="Ribosomal protein L13"/>
    <property type="match status" value="1"/>
</dbReference>
<organism evidence="10 11">
    <name type="scientific">Geodia barretti</name>
    <name type="common">Barrett's horny sponge</name>
    <dbReference type="NCBI Taxonomy" id="519541"/>
    <lineage>
        <taxon>Eukaryota</taxon>
        <taxon>Metazoa</taxon>
        <taxon>Porifera</taxon>
        <taxon>Demospongiae</taxon>
        <taxon>Heteroscleromorpha</taxon>
        <taxon>Tetractinellida</taxon>
        <taxon>Astrophorina</taxon>
        <taxon>Geodiidae</taxon>
        <taxon>Geodia</taxon>
    </lineage>
</organism>
<comment type="caution">
    <text evidence="10">The sequence shown here is derived from an EMBL/GenBank/DDBJ whole genome shotgun (WGS) entry which is preliminary data.</text>
</comment>
<evidence type="ECO:0000259" key="9">
    <source>
        <dbReference type="Pfam" id="PF01416"/>
    </source>
</evidence>
<comment type="similarity">
    <text evidence="1 8">Belongs to the universal ribosomal protein uL13 family.</text>
</comment>
<dbReference type="GO" id="GO:0006412">
    <property type="term" value="P:translation"/>
    <property type="evidence" value="ECO:0007669"/>
    <property type="project" value="InterPro"/>
</dbReference>
<dbReference type="InterPro" id="IPR020094">
    <property type="entry name" value="TruA/RsuA/RluB/E/F_N"/>
</dbReference>
<dbReference type="GO" id="GO:0160147">
    <property type="term" value="F:tRNA pseudouridine(38-40) synthase activity"/>
    <property type="evidence" value="ECO:0007669"/>
    <property type="project" value="UniProtKB-EC"/>
</dbReference>
<dbReference type="CDD" id="cd02570">
    <property type="entry name" value="PseudoU_synth_EcTruA"/>
    <property type="match status" value="1"/>
</dbReference>
<dbReference type="GO" id="GO:0003723">
    <property type="term" value="F:RNA binding"/>
    <property type="evidence" value="ECO:0007669"/>
    <property type="project" value="InterPro"/>
</dbReference>
<dbReference type="PROSITE" id="PS00783">
    <property type="entry name" value="RIBOSOMAL_L13"/>
    <property type="match status" value="1"/>
</dbReference>
<keyword evidence="4 8" id="KW-0689">Ribosomal protein</keyword>
<dbReference type="InterPro" id="IPR023563">
    <property type="entry name" value="Ribosomal_uL13_CS"/>
</dbReference>
<gene>
    <name evidence="10" type="ORF">GBAR_LOCUS7175</name>
</gene>
<comment type="catalytic activity">
    <reaction evidence="7">
        <text>uridine(38/39/40) in tRNA = pseudouridine(38/39/40) in tRNA</text>
        <dbReference type="Rhea" id="RHEA:22376"/>
        <dbReference type="Rhea" id="RHEA-COMP:10085"/>
        <dbReference type="Rhea" id="RHEA-COMP:10087"/>
        <dbReference type="ChEBI" id="CHEBI:65314"/>
        <dbReference type="ChEBI" id="CHEBI:65315"/>
        <dbReference type="EC" id="5.4.99.12"/>
    </reaction>
</comment>
<dbReference type="Proteomes" id="UP001174909">
    <property type="component" value="Unassembled WGS sequence"/>
</dbReference>
<dbReference type="InterPro" id="IPR020103">
    <property type="entry name" value="PsdUridine_synth_cat_dom_sf"/>
</dbReference>
<dbReference type="InterPro" id="IPR001406">
    <property type="entry name" value="PsdUridine_synth_TruA"/>
</dbReference>
<keyword evidence="11" id="KW-1185">Reference proteome</keyword>
<comment type="similarity">
    <text evidence="2 7">Belongs to the tRNA pseudouridine synthase TruA family.</text>
</comment>
<evidence type="ECO:0000256" key="1">
    <source>
        <dbReference type="ARBA" id="ARBA00006227"/>
    </source>
</evidence>
<dbReference type="Pfam" id="PF01416">
    <property type="entry name" value="PseudoU_synth_1"/>
    <property type="match status" value="2"/>
</dbReference>
<evidence type="ECO:0000256" key="5">
    <source>
        <dbReference type="ARBA" id="ARBA00023235"/>
    </source>
</evidence>
<dbReference type="InterPro" id="IPR005822">
    <property type="entry name" value="Ribosomal_uL13"/>
</dbReference>
<evidence type="ECO:0000256" key="8">
    <source>
        <dbReference type="RuleBase" id="RU003877"/>
    </source>
</evidence>
<dbReference type="FunFam" id="3.30.70.580:FF:000001">
    <property type="entry name" value="tRNA pseudouridine synthase A"/>
    <property type="match status" value="1"/>
</dbReference>
<evidence type="ECO:0000256" key="3">
    <source>
        <dbReference type="ARBA" id="ARBA00022694"/>
    </source>
</evidence>
<evidence type="ECO:0000256" key="6">
    <source>
        <dbReference type="ARBA" id="ARBA00023274"/>
    </source>
</evidence>
<feature type="domain" description="Pseudouridine synthase I TruA alpha/beta" evidence="9">
    <location>
        <begin position="4"/>
        <end position="98"/>
    </location>
</feature>
<dbReference type="GO" id="GO:0005840">
    <property type="term" value="C:ribosome"/>
    <property type="evidence" value="ECO:0007669"/>
    <property type="project" value="UniProtKB-KW"/>
</dbReference>
<reference evidence="10" key="1">
    <citation type="submission" date="2023-03" db="EMBL/GenBank/DDBJ databases">
        <authorList>
            <person name="Steffen K."/>
            <person name="Cardenas P."/>
        </authorList>
    </citation>
    <scope>NUCLEOTIDE SEQUENCE</scope>
</reference>
<dbReference type="AlphaFoldDB" id="A0AA35W8C1"/>
<dbReference type="PANTHER" id="PTHR11142:SF0">
    <property type="entry name" value="TRNA PSEUDOURIDINE SYNTHASE-LIKE 1"/>
    <property type="match status" value="1"/>
</dbReference>
<evidence type="ECO:0000256" key="2">
    <source>
        <dbReference type="ARBA" id="ARBA00009375"/>
    </source>
</evidence>
<feature type="domain" description="Pseudouridine synthase I TruA alpha/beta" evidence="9">
    <location>
        <begin position="140"/>
        <end position="246"/>
    </location>
</feature>
<dbReference type="HAMAP" id="MF_01366">
    <property type="entry name" value="Ribosomal_uL13"/>
    <property type="match status" value="1"/>
</dbReference>
<accession>A0AA35W8C1</accession>
<dbReference type="InterPro" id="IPR036899">
    <property type="entry name" value="Ribosomal_uL13_sf"/>
</dbReference>
<keyword evidence="3 7" id="KW-0819">tRNA processing</keyword>
<dbReference type="InterPro" id="IPR020097">
    <property type="entry name" value="PsdUridine_synth_TruA_a/b_dom"/>
</dbReference>
<name>A0AA35W8C1_GEOBA</name>
<dbReference type="EC" id="5.4.99.12" evidence="7"/>
<protein>
    <recommendedName>
        <fullName evidence="7">tRNA pseudouridine synthase</fullName>
        <ecNumber evidence="7">5.4.99.12</ecNumber>
    </recommendedName>
</protein>
<keyword evidence="5 7" id="KW-0413">Isomerase</keyword>
<dbReference type="PANTHER" id="PTHR11142">
    <property type="entry name" value="PSEUDOURIDYLATE SYNTHASE"/>
    <property type="match status" value="1"/>
</dbReference>